<dbReference type="GO" id="GO:0003677">
    <property type="term" value="F:DNA binding"/>
    <property type="evidence" value="ECO:0007669"/>
    <property type="project" value="UniProtKB-KW"/>
</dbReference>
<name>A0ABV2QKN2_9MICO</name>
<dbReference type="InterPro" id="IPR011006">
    <property type="entry name" value="CheY-like_superfamily"/>
</dbReference>
<keyword evidence="2 6" id="KW-0238">DNA-binding</keyword>
<evidence type="ECO:0000256" key="2">
    <source>
        <dbReference type="ARBA" id="ARBA00023125"/>
    </source>
</evidence>
<evidence type="ECO:0000256" key="3">
    <source>
        <dbReference type="ARBA" id="ARBA00023163"/>
    </source>
</evidence>
<evidence type="ECO:0000259" key="5">
    <source>
        <dbReference type="PROSITE" id="PS50110"/>
    </source>
</evidence>
<dbReference type="RefSeq" id="WP_354023764.1">
    <property type="nucleotide sequence ID" value="NZ_JBEPSJ010000001.1"/>
</dbReference>
<organism evidence="6 7">
    <name type="scientific">Conyzicola nivalis</name>
    <dbReference type="NCBI Taxonomy" id="1477021"/>
    <lineage>
        <taxon>Bacteria</taxon>
        <taxon>Bacillati</taxon>
        <taxon>Actinomycetota</taxon>
        <taxon>Actinomycetes</taxon>
        <taxon>Micrococcales</taxon>
        <taxon>Microbacteriaceae</taxon>
        <taxon>Conyzicola</taxon>
    </lineage>
</organism>
<dbReference type="InterPro" id="IPR039420">
    <property type="entry name" value="WalR-like"/>
</dbReference>
<dbReference type="PANTHER" id="PTHR43214:SF24">
    <property type="entry name" value="TRANSCRIPTIONAL REGULATORY PROTEIN NARL-RELATED"/>
    <property type="match status" value="1"/>
</dbReference>
<keyword evidence="1" id="KW-0805">Transcription regulation</keyword>
<feature type="domain" description="Response regulatory" evidence="5">
    <location>
        <begin position="3"/>
        <end position="125"/>
    </location>
</feature>
<dbReference type="PANTHER" id="PTHR43214">
    <property type="entry name" value="TWO-COMPONENT RESPONSE REGULATOR"/>
    <property type="match status" value="1"/>
</dbReference>
<evidence type="ECO:0000313" key="7">
    <source>
        <dbReference type="Proteomes" id="UP001549257"/>
    </source>
</evidence>
<gene>
    <name evidence="6" type="ORF">ABIE21_001087</name>
</gene>
<dbReference type="SUPFAM" id="SSF52172">
    <property type="entry name" value="CheY-like"/>
    <property type="match status" value="1"/>
</dbReference>
<protein>
    <submittedName>
        <fullName evidence="6">DNA-binding NarL/FixJ family response regulator</fullName>
    </submittedName>
</protein>
<dbReference type="Proteomes" id="UP001549257">
    <property type="component" value="Unassembled WGS sequence"/>
</dbReference>
<feature type="modified residue" description="4-aspartylphosphate" evidence="4">
    <location>
        <position position="54"/>
    </location>
</feature>
<dbReference type="CDD" id="cd17535">
    <property type="entry name" value="REC_NarL-like"/>
    <property type="match status" value="1"/>
</dbReference>
<keyword evidence="3" id="KW-0804">Transcription</keyword>
<dbReference type="InterPro" id="IPR001789">
    <property type="entry name" value="Sig_transdc_resp-reg_receiver"/>
</dbReference>
<dbReference type="Pfam" id="PF00072">
    <property type="entry name" value="Response_reg"/>
    <property type="match status" value="1"/>
</dbReference>
<keyword evidence="4" id="KW-0597">Phosphoprotein</keyword>
<comment type="caution">
    <text evidence="6">The sequence shown here is derived from an EMBL/GenBank/DDBJ whole genome shotgun (WGS) entry which is preliminary data.</text>
</comment>
<dbReference type="Gene3D" id="3.40.50.2300">
    <property type="match status" value="1"/>
</dbReference>
<dbReference type="InterPro" id="IPR058245">
    <property type="entry name" value="NreC/VraR/RcsB-like_REC"/>
</dbReference>
<keyword evidence="7" id="KW-1185">Reference proteome</keyword>
<reference evidence="6 7" key="1">
    <citation type="submission" date="2024-06" db="EMBL/GenBank/DDBJ databases">
        <title>Sorghum-associated microbial communities from plants grown in Nebraska, USA.</title>
        <authorList>
            <person name="Schachtman D."/>
        </authorList>
    </citation>
    <scope>NUCLEOTIDE SEQUENCE [LARGE SCALE GENOMIC DNA]</scope>
    <source>
        <strain evidence="6 7">2857</strain>
    </source>
</reference>
<evidence type="ECO:0000313" key="6">
    <source>
        <dbReference type="EMBL" id="MET4581597.1"/>
    </source>
</evidence>
<evidence type="ECO:0000256" key="4">
    <source>
        <dbReference type="PROSITE-ProRule" id="PRU00169"/>
    </source>
</evidence>
<dbReference type="PROSITE" id="PS50110">
    <property type="entry name" value="RESPONSE_REGULATORY"/>
    <property type="match status" value="1"/>
</dbReference>
<dbReference type="EMBL" id="JBEPSJ010000001">
    <property type="protein sequence ID" value="MET4581597.1"/>
    <property type="molecule type" value="Genomic_DNA"/>
</dbReference>
<sequence length="128" mass="13838">MITVLIADDQPLQRAGFRMVLDSQPDIEVVGEAGDGAQVLMRVRLTRTDVVLMDVRMPRVNGLVASERIAGDERVRALGPAPRIILVTALELDDHVPSAADAGVYAIVYKDIEPERLLSIVRAAAANP</sequence>
<proteinExistence type="predicted"/>
<accession>A0ABV2QKN2</accession>
<evidence type="ECO:0000256" key="1">
    <source>
        <dbReference type="ARBA" id="ARBA00023015"/>
    </source>
</evidence>
<dbReference type="SMART" id="SM00448">
    <property type="entry name" value="REC"/>
    <property type="match status" value="1"/>
</dbReference>